<dbReference type="GO" id="GO:0008999">
    <property type="term" value="F:protein-N-terminal-alanine acetyltransferase activity"/>
    <property type="evidence" value="ECO:0007669"/>
    <property type="project" value="UniProtKB-EC"/>
</dbReference>
<dbReference type="RefSeq" id="WP_009994254.1">
    <property type="nucleotide sequence ID" value="NZ_CP006986.1"/>
</dbReference>
<keyword evidence="2 5" id="KW-0012">Acyltransferase</keyword>
<proteinExistence type="inferred from homology"/>
<dbReference type="PROSITE" id="PS51186">
    <property type="entry name" value="GNAT"/>
    <property type="match status" value="1"/>
</dbReference>
<feature type="domain" description="N-acetyltransferase" evidence="4">
    <location>
        <begin position="23"/>
        <end position="193"/>
    </location>
</feature>
<keyword evidence="1 5" id="KW-0808">Transferase</keyword>
<evidence type="ECO:0000256" key="2">
    <source>
        <dbReference type="ARBA" id="ARBA00023315"/>
    </source>
</evidence>
<evidence type="ECO:0000259" key="4">
    <source>
        <dbReference type="PROSITE" id="PS51186"/>
    </source>
</evidence>
<reference evidence="5 6" key="1">
    <citation type="submission" date="2013-12" db="EMBL/GenBank/DDBJ databases">
        <title>Complete genome sequence of Rhizobium etli bv. mimosae IE4771.</title>
        <authorList>
            <person name="Bustos P."/>
            <person name="Santamaria R.I."/>
            <person name="Lozano L."/>
            <person name="Ormeno-Orrillo E."/>
            <person name="Rogel M.A."/>
            <person name="Romero D."/>
            <person name="Cevallos M.A."/>
            <person name="Martinez-Romero E."/>
            <person name="Gonzalez V."/>
        </authorList>
    </citation>
    <scope>NUCLEOTIDE SEQUENCE [LARGE SCALE GENOMIC DNA]</scope>
    <source>
        <strain evidence="5 6">IE4771</strain>
    </source>
</reference>
<evidence type="ECO:0000256" key="3">
    <source>
        <dbReference type="ARBA" id="ARBA00038502"/>
    </source>
</evidence>
<dbReference type="HOGENOM" id="CLU_013985_40_1_5"/>
<dbReference type="SUPFAM" id="SSF55729">
    <property type="entry name" value="Acyl-CoA N-acyltransferases (Nat)"/>
    <property type="match status" value="1"/>
</dbReference>
<evidence type="ECO:0000313" key="6">
    <source>
        <dbReference type="Proteomes" id="UP000027180"/>
    </source>
</evidence>
<organism evidence="5 6">
    <name type="scientific">Rhizobium etli bv. mimosae str. IE4771</name>
    <dbReference type="NCBI Taxonomy" id="1432050"/>
    <lineage>
        <taxon>Bacteria</taxon>
        <taxon>Pseudomonadati</taxon>
        <taxon>Pseudomonadota</taxon>
        <taxon>Alphaproteobacteria</taxon>
        <taxon>Hyphomicrobiales</taxon>
        <taxon>Rhizobiaceae</taxon>
        <taxon>Rhizobium/Agrobacterium group</taxon>
        <taxon>Rhizobium</taxon>
    </lineage>
</organism>
<dbReference type="InterPro" id="IPR000182">
    <property type="entry name" value="GNAT_dom"/>
</dbReference>
<gene>
    <name evidence="5" type="ORF">IE4771_CH01025</name>
</gene>
<dbReference type="Proteomes" id="UP000027180">
    <property type="component" value="Chromosome"/>
</dbReference>
<evidence type="ECO:0000256" key="1">
    <source>
        <dbReference type="ARBA" id="ARBA00022679"/>
    </source>
</evidence>
<dbReference type="InterPro" id="IPR016181">
    <property type="entry name" value="Acyl_CoA_acyltransferase"/>
</dbReference>
<dbReference type="Gene3D" id="3.40.630.30">
    <property type="match status" value="1"/>
</dbReference>
<accession>A0A060HTF4</accession>
<dbReference type="PANTHER" id="PTHR43792">
    <property type="entry name" value="GNAT FAMILY, PUTATIVE (AFU_ORTHOLOGUE AFUA_3G00765)-RELATED-RELATED"/>
    <property type="match status" value="1"/>
</dbReference>
<dbReference type="EMBL" id="CP006986">
    <property type="protein sequence ID" value="AIC26178.1"/>
    <property type="molecule type" value="Genomic_DNA"/>
</dbReference>
<name>A0A060HTF4_RHIET</name>
<dbReference type="InterPro" id="IPR051531">
    <property type="entry name" value="N-acetyltransferase"/>
</dbReference>
<dbReference type="AlphaFoldDB" id="A0A060HTF4"/>
<dbReference type="PANTHER" id="PTHR43792:SF8">
    <property type="entry name" value="[RIBOSOMAL PROTEIN US5]-ALANINE N-ACETYLTRANSFERASE"/>
    <property type="match status" value="1"/>
</dbReference>
<dbReference type="OrthoDB" id="9801669at2"/>
<dbReference type="KEGG" id="rei:IE4771_CH01025"/>
<dbReference type="EC" id="2.3.1.267" evidence="5"/>
<protein>
    <submittedName>
        <fullName evidence="5">Ribosomal N-acetyltransferase protein</fullName>
        <ecNumber evidence="5">2.3.1.267</ecNumber>
    </submittedName>
</protein>
<dbReference type="Pfam" id="PF13302">
    <property type="entry name" value="Acetyltransf_3"/>
    <property type="match status" value="1"/>
</dbReference>
<dbReference type="GO" id="GO:0005737">
    <property type="term" value="C:cytoplasm"/>
    <property type="evidence" value="ECO:0007669"/>
    <property type="project" value="TreeGrafter"/>
</dbReference>
<sequence>MPKSVFRFLSRQPDAVELENDKYLLRLPRYQDFNQWHRLRAESRNFLEPWEPTWRRDELTEGSYRARVIRGKQEYASGQAIPLFIFLKEKRTLVGGVTIGYIRRGAAQSCMIGYWMGERHAGQGHMFAALQLVIPYIFTGLELHRIEAACIPDNARSMRLLEKAGFQREGYLRGYLKINGQWHDHVMFSRLATDTDKGRITDSR</sequence>
<evidence type="ECO:0000313" key="5">
    <source>
        <dbReference type="EMBL" id="AIC26178.1"/>
    </source>
</evidence>
<comment type="similarity">
    <text evidence="3">Belongs to the acetyltransferase family. RimJ subfamily.</text>
</comment>